<dbReference type="EMBL" id="BARH01000004">
    <property type="protein sequence ID" value="GAC90217.1"/>
    <property type="molecule type" value="Genomic_DNA"/>
</dbReference>
<reference evidence="2" key="1">
    <citation type="journal article" date="2013" name="Genome">
        <title>Draft Genome Sequence of a Thermophilic Member of the Bacillaceae, Anoxybacillus flavithermus Strain Kn10, Isolated from the Kan-nawa Hot Spring in Japan.</title>
        <authorList>
            <person name="Matsutani M."/>
            <person name="Shirakihara Y."/>
            <person name="Imada K."/>
            <person name="Yakushi T."/>
            <person name="Matsushita K."/>
        </authorList>
    </citation>
    <scope>NUCLEOTIDE SEQUENCE [LARGE SCALE GENOMIC DNA]</scope>
    <source>
        <strain evidence="2">NBRC 109594</strain>
    </source>
</reference>
<organism evidence="1 2">
    <name type="scientific">Anoxybacillus flavithermus NBRC 109594</name>
    <dbReference type="NCBI Taxonomy" id="1315967"/>
    <lineage>
        <taxon>Bacteria</taxon>
        <taxon>Bacillati</taxon>
        <taxon>Bacillota</taxon>
        <taxon>Bacilli</taxon>
        <taxon>Bacillales</taxon>
        <taxon>Anoxybacillaceae</taxon>
        <taxon>Anoxybacillus</taxon>
    </lineage>
</organism>
<comment type="caution">
    <text evidence="1">The sequence shown here is derived from an EMBL/GenBank/DDBJ whole genome shotgun (WGS) entry which is preliminary data.</text>
</comment>
<evidence type="ECO:0000313" key="1">
    <source>
        <dbReference type="EMBL" id="GAC90217.1"/>
    </source>
</evidence>
<evidence type="ECO:0000313" key="2">
    <source>
        <dbReference type="Proteomes" id="UP000013057"/>
    </source>
</evidence>
<proteinExistence type="predicted"/>
<name>R4G630_9BACL</name>
<dbReference type="Proteomes" id="UP000013057">
    <property type="component" value="Unassembled WGS sequence"/>
</dbReference>
<dbReference type="AlphaFoldDB" id="R4G630"/>
<gene>
    <name evidence="1" type="ORF">KN10_0653</name>
</gene>
<accession>R4G630</accession>
<protein>
    <submittedName>
        <fullName evidence="1">Uncharacterized protein</fullName>
    </submittedName>
</protein>
<sequence>MAMLHHFFNSNNKIVIELDERYFDKNSLMHAVIQHLKSEGKQCEMIDVNTLLLDGKKYHLYETNVAATYCPPVQRAILIESD</sequence>